<keyword evidence="2" id="KW-1185">Reference proteome</keyword>
<accession>A0A4Y2DW93</accession>
<proteinExistence type="predicted"/>
<dbReference type="AlphaFoldDB" id="A0A4Y2DW93"/>
<comment type="caution">
    <text evidence="1">The sequence shown here is derived from an EMBL/GenBank/DDBJ whole genome shotgun (WGS) entry which is preliminary data.</text>
</comment>
<evidence type="ECO:0000313" key="2">
    <source>
        <dbReference type="Proteomes" id="UP000499080"/>
    </source>
</evidence>
<reference evidence="1 2" key="1">
    <citation type="journal article" date="2019" name="Sci. Rep.">
        <title>Orb-weaving spider Araneus ventricosus genome elucidates the spidroin gene catalogue.</title>
        <authorList>
            <person name="Kono N."/>
            <person name="Nakamura H."/>
            <person name="Ohtoshi R."/>
            <person name="Moran D.A.P."/>
            <person name="Shinohara A."/>
            <person name="Yoshida Y."/>
            <person name="Fujiwara M."/>
            <person name="Mori M."/>
            <person name="Tomita M."/>
            <person name="Arakawa K."/>
        </authorList>
    </citation>
    <scope>NUCLEOTIDE SEQUENCE [LARGE SCALE GENOMIC DNA]</scope>
</reference>
<name>A0A4Y2DW93_ARAVE</name>
<evidence type="ECO:0000313" key="1">
    <source>
        <dbReference type="EMBL" id="GBM21120.1"/>
    </source>
</evidence>
<dbReference type="EMBL" id="BGPR01000454">
    <property type="protein sequence ID" value="GBM21120.1"/>
    <property type="molecule type" value="Genomic_DNA"/>
</dbReference>
<gene>
    <name evidence="1" type="ORF">AVEN_5442_1</name>
</gene>
<organism evidence="1 2">
    <name type="scientific">Araneus ventricosus</name>
    <name type="common">Orbweaver spider</name>
    <name type="synonym">Epeira ventricosa</name>
    <dbReference type="NCBI Taxonomy" id="182803"/>
    <lineage>
        <taxon>Eukaryota</taxon>
        <taxon>Metazoa</taxon>
        <taxon>Ecdysozoa</taxon>
        <taxon>Arthropoda</taxon>
        <taxon>Chelicerata</taxon>
        <taxon>Arachnida</taxon>
        <taxon>Araneae</taxon>
        <taxon>Araneomorphae</taxon>
        <taxon>Entelegynae</taxon>
        <taxon>Araneoidea</taxon>
        <taxon>Araneidae</taxon>
        <taxon>Araneus</taxon>
    </lineage>
</organism>
<sequence length="85" mass="10102">MRLFHMVSEHNPDKRNHDCSKFRHDKNCKPCHTRLTESEFLERSSPFLCDPYLHGGQQQAFGREKKIMTVVYDRDIQPVICQEPL</sequence>
<dbReference type="Proteomes" id="UP000499080">
    <property type="component" value="Unassembled WGS sequence"/>
</dbReference>
<protein>
    <submittedName>
        <fullName evidence="1">Uncharacterized protein</fullName>
    </submittedName>
</protein>